<name>A0A1G7B2K8_9BACT</name>
<evidence type="ECO:0000313" key="2">
    <source>
        <dbReference type="Proteomes" id="UP000198748"/>
    </source>
</evidence>
<dbReference type="Proteomes" id="UP000198748">
    <property type="component" value="Unassembled WGS sequence"/>
</dbReference>
<dbReference type="AlphaFoldDB" id="A0A1G7B2K8"/>
<dbReference type="STRING" id="659014.SAMN04487996_10433"/>
<accession>A0A1G7B2K8</accession>
<dbReference type="EMBL" id="FNAN01000004">
    <property type="protein sequence ID" value="SDE20475.1"/>
    <property type="molecule type" value="Genomic_DNA"/>
</dbReference>
<reference evidence="2" key="1">
    <citation type="submission" date="2016-10" db="EMBL/GenBank/DDBJ databases">
        <authorList>
            <person name="Varghese N."/>
            <person name="Submissions S."/>
        </authorList>
    </citation>
    <scope>NUCLEOTIDE SEQUENCE [LARGE SCALE GENOMIC DNA]</scope>
    <source>
        <strain evidence="2">DSM 25329</strain>
    </source>
</reference>
<proteinExistence type="predicted"/>
<gene>
    <name evidence="1" type="ORF">SAMN04487996_10433</name>
</gene>
<keyword evidence="2" id="KW-1185">Reference proteome</keyword>
<dbReference type="OrthoDB" id="960790at2"/>
<protein>
    <submittedName>
        <fullName evidence="1">Uncharacterized protein</fullName>
    </submittedName>
</protein>
<sequence>MNTYPVYEDFFRDVSAKLLLLGRDSGKSNLIFIQEPELANALLVALKNKMSYPCVVVEFPDEDLDAGALDYRTITGAFAVLEPIKTDANGADDIRAGVYERLKPAADQIMARMRNLTRRGELQLDGQMITMEGAVHGNWVGPLFNNMYGWRYSFEWRIPSGICLDLNAWEL</sequence>
<organism evidence="1 2">
    <name type="scientific">Dyadobacter soli</name>
    <dbReference type="NCBI Taxonomy" id="659014"/>
    <lineage>
        <taxon>Bacteria</taxon>
        <taxon>Pseudomonadati</taxon>
        <taxon>Bacteroidota</taxon>
        <taxon>Cytophagia</taxon>
        <taxon>Cytophagales</taxon>
        <taxon>Spirosomataceae</taxon>
        <taxon>Dyadobacter</taxon>
    </lineage>
</organism>
<dbReference type="RefSeq" id="WP_090147832.1">
    <property type="nucleotide sequence ID" value="NZ_FNAN01000004.1"/>
</dbReference>
<evidence type="ECO:0000313" key="1">
    <source>
        <dbReference type="EMBL" id="SDE20475.1"/>
    </source>
</evidence>